<keyword evidence="8" id="KW-1185">Reference proteome</keyword>
<accession>A0A3E2HAT5</accession>
<comment type="caution">
    <text evidence="7">The sequence shown here is derived from an EMBL/GenBank/DDBJ whole genome shotgun (WGS) entry which is preliminary data.</text>
</comment>
<sequence>MNLNQTDLGHFIDQLTTSSKYFGFSDTDASTLSTFMNARYNVRCAPPVNGMLDSLCQATECPLAEPSPDCALYADLGPSGIGNSSAPAPTQAPSSTPAPSSTSTSSTPTSSTSLASSAAAASGSSSKLSSGAIAGIAIGGAAVVLIAVGLLIYFLRRPAKPQIIPVPYPTGGYASPNNPIHNTDPHTSFPPGGPHDSFMGMAVSPGYYVPKPPGEVAGYEVGHRGSPPLSPPMQQIAEMDSPHSPPLHHSISPPPMGDMDPSEYR</sequence>
<dbReference type="InterPro" id="IPR051694">
    <property type="entry name" value="Immunoregulatory_rcpt-like"/>
</dbReference>
<dbReference type="GO" id="GO:0016020">
    <property type="term" value="C:membrane"/>
    <property type="evidence" value="ECO:0007669"/>
    <property type="project" value="UniProtKB-SubCell"/>
</dbReference>
<feature type="non-terminal residue" evidence="7">
    <location>
        <position position="265"/>
    </location>
</feature>
<comment type="subcellular location">
    <subcellularLocation>
        <location evidence="1">Membrane</location>
        <topology evidence="1">Single-pass membrane protein</topology>
    </subcellularLocation>
</comment>
<evidence type="ECO:0000313" key="8">
    <source>
        <dbReference type="Proteomes" id="UP000258309"/>
    </source>
</evidence>
<dbReference type="GO" id="GO:0071944">
    <property type="term" value="C:cell periphery"/>
    <property type="evidence" value="ECO:0007669"/>
    <property type="project" value="UniProtKB-ARBA"/>
</dbReference>
<evidence type="ECO:0000256" key="2">
    <source>
        <dbReference type="ARBA" id="ARBA00022692"/>
    </source>
</evidence>
<feature type="region of interest" description="Disordered" evidence="5">
    <location>
        <begin position="222"/>
        <end position="265"/>
    </location>
</feature>
<gene>
    <name evidence="7" type="ORF">B7463_g6093</name>
</gene>
<reference evidence="7 8" key="1">
    <citation type="submission" date="2018-05" db="EMBL/GenBank/DDBJ databases">
        <title>Draft genome sequence of Scytalidium lignicola DSM 105466, a ubiquitous saprotrophic fungus.</title>
        <authorList>
            <person name="Buettner E."/>
            <person name="Gebauer A.M."/>
            <person name="Hofrichter M."/>
            <person name="Liers C."/>
            <person name="Kellner H."/>
        </authorList>
    </citation>
    <scope>NUCLEOTIDE SEQUENCE [LARGE SCALE GENOMIC DNA]</scope>
    <source>
        <strain evidence="7 8">DSM 105466</strain>
    </source>
</reference>
<name>A0A3E2HAT5_SCYLI</name>
<evidence type="ECO:0000256" key="4">
    <source>
        <dbReference type="ARBA" id="ARBA00023136"/>
    </source>
</evidence>
<dbReference type="OrthoDB" id="2110578at2759"/>
<dbReference type="AlphaFoldDB" id="A0A3E2HAT5"/>
<keyword evidence="2 6" id="KW-0812">Transmembrane</keyword>
<feature type="transmembrane region" description="Helical" evidence="6">
    <location>
        <begin position="132"/>
        <end position="155"/>
    </location>
</feature>
<dbReference type="OMA" id="RCADETW"/>
<keyword evidence="4 6" id="KW-0472">Membrane</keyword>
<evidence type="ECO:0000256" key="3">
    <source>
        <dbReference type="ARBA" id="ARBA00022989"/>
    </source>
</evidence>
<feature type="non-terminal residue" evidence="7">
    <location>
        <position position="1"/>
    </location>
</feature>
<evidence type="ECO:0000256" key="5">
    <source>
        <dbReference type="SAM" id="MobiDB-lite"/>
    </source>
</evidence>
<dbReference type="STRING" id="5539.A0A3E2HAT5"/>
<dbReference type="EMBL" id="NCSJ02000105">
    <property type="protein sequence ID" value="RFU30252.1"/>
    <property type="molecule type" value="Genomic_DNA"/>
</dbReference>
<evidence type="ECO:0000256" key="1">
    <source>
        <dbReference type="ARBA" id="ARBA00004167"/>
    </source>
</evidence>
<proteinExistence type="predicted"/>
<dbReference type="PANTHER" id="PTHR15549">
    <property type="entry name" value="PAIRED IMMUNOGLOBULIN-LIKE TYPE 2 RECEPTOR"/>
    <property type="match status" value="1"/>
</dbReference>
<feature type="region of interest" description="Disordered" evidence="5">
    <location>
        <begin position="82"/>
        <end position="113"/>
    </location>
</feature>
<feature type="compositionally biased region" description="Low complexity" evidence="5">
    <location>
        <begin position="84"/>
        <end position="113"/>
    </location>
</feature>
<evidence type="ECO:0000313" key="7">
    <source>
        <dbReference type="EMBL" id="RFU30252.1"/>
    </source>
</evidence>
<keyword evidence="3 6" id="KW-1133">Transmembrane helix</keyword>
<dbReference type="Proteomes" id="UP000258309">
    <property type="component" value="Unassembled WGS sequence"/>
</dbReference>
<organism evidence="7 8">
    <name type="scientific">Scytalidium lignicola</name>
    <name type="common">Hyphomycete</name>
    <dbReference type="NCBI Taxonomy" id="5539"/>
    <lineage>
        <taxon>Eukaryota</taxon>
        <taxon>Fungi</taxon>
        <taxon>Dikarya</taxon>
        <taxon>Ascomycota</taxon>
        <taxon>Pezizomycotina</taxon>
        <taxon>Leotiomycetes</taxon>
        <taxon>Leotiomycetes incertae sedis</taxon>
        <taxon>Scytalidium</taxon>
    </lineage>
</organism>
<evidence type="ECO:0000256" key="6">
    <source>
        <dbReference type="SAM" id="Phobius"/>
    </source>
</evidence>
<protein>
    <submittedName>
        <fullName evidence="7">Uncharacterized protein</fullName>
    </submittedName>
</protein>